<dbReference type="AlphaFoldDB" id="A0A4D4KE94"/>
<comment type="caution">
    <text evidence="3">The sequence shown here is derived from an EMBL/GenBank/DDBJ whole genome shotgun (WGS) entry which is preliminary data.</text>
</comment>
<gene>
    <name evidence="3" type="ORF">SANT12839_083830</name>
</gene>
<feature type="region of interest" description="Disordered" evidence="1">
    <location>
        <begin position="93"/>
        <end position="174"/>
    </location>
</feature>
<feature type="domain" description="Coenzyme Q-binding protein COQ10 START" evidence="2">
    <location>
        <begin position="279"/>
        <end position="408"/>
    </location>
</feature>
<keyword evidence="4" id="KW-1185">Reference proteome</keyword>
<sequence length="500" mass="55346">MKNSRVALAFVSGYLFGRGHRGTLVLGLAGLAAGKRLSGISPPGVQALKSSELGKLGQEIGSRLVSVGREAAMSAASSRIDALSDRLEHRASALRTGGAGAGSRRPGSTRSRTSTRSTRSTSRASAPASSSASRPTVRRRPGSGRLRRARATKPEVRAMAEEIPKGRAGGGGALPTDRLVKEAQGLLAALGERALESVTHLGKNPGTASLGPLKGGLEQVKEKVVDTAKEQVKEKVKDQVKEKVVDKAKSFIPGLGGGGDSGKGGKKLKVTNIVEQIDVGAPLSLTYNLWTEWENFPSYMKKVEDVQNQGEDEGEDEEPGTESEWKAQVFWSHRKWQAEVVEQVPDKRIIWTSRADKGHVDGTITFHELAPELTRILFVLEYWPQGFMERTGNLWRAQGRRVRLELKHFRRHLMREVLLNPDEVVGWRGVVRDGEIVEGDEREEGEPEEGEEGEEGEEREEYDEEEEPEEPEDYEDEEPRDAYEEEYEEDEEPVRRRERR</sequence>
<feature type="region of interest" description="Disordered" evidence="1">
    <location>
        <begin position="436"/>
        <end position="500"/>
    </location>
</feature>
<dbReference type="InterPro" id="IPR023393">
    <property type="entry name" value="START-like_dom_sf"/>
</dbReference>
<feature type="compositionally biased region" description="Basic residues" evidence="1">
    <location>
        <begin position="136"/>
        <end position="151"/>
    </location>
</feature>
<proteinExistence type="predicted"/>
<evidence type="ECO:0000256" key="1">
    <source>
        <dbReference type="SAM" id="MobiDB-lite"/>
    </source>
</evidence>
<reference evidence="3 4" key="1">
    <citation type="journal article" date="2020" name="Int. J. Syst. Evol. Microbiol.">
        <title>Reclassification of Streptomyces castelarensis and Streptomyces sporoclivatus as later heterotypic synonyms of Streptomyces antimycoticus.</title>
        <authorList>
            <person name="Komaki H."/>
            <person name="Tamura T."/>
        </authorList>
    </citation>
    <scope>NUCLEOTIDE SEQUENCE [LARGE SCALE GENOMIC DNA]</scope>
    <source>
        <strain evidence="3 4">NBRC 12839</strain>
    </source>
</reference>
<dbReference type="Gene3D" id="3.30.530.20">
    <property type="match status" value="1"/>
</dbReference>
<evidence type="ECO:0000313" key="3">
    <source>
        <dbReference type="EMBL" id="GDY47501.1"/>
    </source>
</evidence>
<dbReference type="InterPro" id="IPR005031">
    <property type="entry name" value="COQ10_START"/>
</dbReference>
<dbReference type="RefSeq" id="WP_228053619.1">
    <property type="nucleotide sequence ID" value="NZ_BJHV01000001.1"/>
</dbReference>
<dbReference type="Proteomes" id="UP000299290">
    <property type="component" value="Unassembled WGS sequence"/>
</dbReference>
<dbReference type="InterPro" id="IPR047137">
    <property type="entry name" value="ORF3"/>
</dbReference>
<feature type="compositionally biased region" description="Acidic residues" evidence="1">
    <location>
        <begin position="436"/>
        <end position="492"/>
    </location>
</feature>
<dbReference type="EMBL" id="BJHV01000001">
    <property type="protein sequence ID" value="GDY47501.1"/>
    <property type="molecule type" value="Genomic_DNA"/>
</dbReference>
<dbReference type="SUPFAM" id="SSF55961">
    <property type="entry name" value="Bet v1-like"/>
    <property type="match status" value="1"/>
</dbReference>
<feature type="compositionally biased region" description="Low complexity" evidence="1">
    <location>
        <begin position="102"/>
        <end position="135"/>
    </location>
</feature>
<dbReference type="CDD" id="cd07817">
    <property type="entry name" value="SRPBCC_8"/>
    <property type="match status" value="1"/>
</dbReference>
<name>A0A4D4KE94_9ACTN</name>
<dbReference type="PANTHER" id="PTHR33824:SF7">
    <property type="entry name" value="POLYKETIDE CYCLASE_DEHYDRASE AND LIPID TRANSPORT SUPERFAMILY PROTEIN"/>
    <property type="match status" value="1"/>
</dbReference>
<dbReference type="Pfam" id="PF03364">
    <property type="entry name" value="Polyketide_cyc"/>
    <property type="match status" value="1"/>
</dbReference>
<organism evidence="3 4">
    <name type="scientific">Streptomyces antimycoticus</name>
    <dbReference type="NCBI Taxonomy" id="68175"/>
    <lineage>
        <taxon>Bacteria</taxon>
        <taxon>Bacillati</taxon>
        <taxon>Actinomycetota</taxon>
        <taxon>Actinomycetes</taxon>
        <taxon>Kitasatosporales</taxon>
        <taxon>Streptomycetaceae</taxon>
        <taxon>Streptomyces</taxon>
        <taxon>Streptomyces violaceusniger group</taxon>
    </lineage>
</organism>
<protein>
    <recommendedName>
        <fullName evidence="2">Coenzyme Q-binding protein COQ10 START domain-containing protein</fullName>
    </recommendedName>
</protein>
<evidence type="ECO:0000313" key="4">
    <source>
        <dbReference type="Proteomes" id="UP000299290"/>
    </source>
</evidence>
<evidence type="ECO:0000259" key="2">
    <source>
        <dbReference type="Pfam" id="PF03364"/>
    </source>
</evidence>
<accession>A0A4D4KE94</accession>
<feature type="compositionally biased region" description="Basic and acidic residues" evidence="1">
    <location>
        <begin position="152"/>
        <end position="165"/>
    </location>
</feature>
<dbReference type="PANTHER" id="PTHR33824">
    <property type="entry name" value="POLYKETIDE CYCLASE/DEHYDRASE AND LIPID TRANSPORT SUPERFAMILY PROTEIN"/>
    <property type="match status" value="1"/>
</dbReference>